<dbReference type="RefSeq" id="WP_369327812.1">
    <property type="nucleotide sequence ID" value="NZ_JAULBC010000001.1"/>
</dbReference>
<evidence type="ECO:0000256" key="3">
    <source>
        <dbReference type="ARBA" id="ARBA00022692"/>
    </source>
</evidence>
<comment type="subcellular location">
    <subcellularLocation>
        <location evidence="1">Cell membrane</location>
        <topology evidence="1">Multi-pass membrane protein</topology>
    </subcellularLocation>
</comment>
<dbReference type="EMBL" id="JAULBC010000001">
    <property type="protein sequence ID" value="MEX6686417.1"/>
    <property type="molecule type" value="Genomic_DNA"/>
</dbReference>
<feature type="domain" description="ABC3 transporter permease C-terminal" evidence="7">
    <location>
        <begin position="313"/>
        <end position="429"/>
    </location>
</feature>
<proteinExistence type="predicted"/>
<dbReference type="Pfam" id="PF12704">
    <property type="entry name" value="MacB_PCD"/>
    <property type="match status" value="2"/>
</dbReference>
<dbReference type="PANTHER" id="PTHR30572">
    <property type="entry name" value="MEMBRANE COMPONENT OF TRANSPORTER-RELATED"/>
    <property type="match status" value="1"/>
</dbReference>
<feature type="transmembrane region" description="Helical" evidence="6">
    <location>
        <begin position="778"/>
        <end position="800"/>
    </location>
</feature>
<evidence type="ECO:0000313" key="10">
    <source>
        <dbReference type="Proteomes" id="UP001560573"/>
    </source>
</evidence>
<feature type="transmembrane region" description="Helical" evidence="6">
    <location>
        <begin position="41"/>
        <end position="64"/>
    </location>
</feature>
<evidence type="ECO:0000313" key="9">
    <source>
        <dbReference type="EMBL" id="MEX6686417.1"/>
    </source>
</evidence>
<protein>
    <submittedName>
        <fullName evidence="9">ABC transporter permease</fullName>
    </submittedName>
</protein>
<reference evidence="9 10" key="1">
    <citation type="submission" date="2023-07" db="EMBL/GenBank/DDBJ databases">
        <authorList>
            <person name="Lian W.-H."/>
        </authorList>
    </citation>
    <scope>NUCLEOTIDE SEQUENCE [LARGE SCALE GENOMIC DNA]</scope>
    <source>
        <strain evidence="9 10">SYSU DXS3180</strain>
    </source>
</reference>
<evidence type="ECO:0000259" key="7">
    <source>
        <dbReference type="Pfam" id="PF02687"/>
    </source>
</evidence>
<evidence type="ECO:0000256" key="6">
    <source>
        <dbReference type="SAM" id="Phobius"/>
    </source>
</evidence>
<evidence type="ECO:0000256" key="2">
    <source>
        <dbReference type="ARBA" id="ARBA00022475"/>
    </source>
</evidence>
<keyword evidence="10" id="KW-1185">Reference proteome</keyword>
<sequence>MTGTVLEAKSPSYFDRSKPSAMFKNYLKTAFRNLLRNKVHAIVNITGLIVGFSAFLLIFLVISYESSFDDFHSNKKNIYRVVRAGKTGDDRDYRTGVPFPVTNGLRLDYPQLKNAAAIMSDNNVQVTIPGNNGETVKKFKEASGIFIAEQRFFNMFDFKIVEGNANNAITEPNTILLSKKFATKYFGDWHTALGKVVKAYGLNLKVTGILENPPVNTDFPLGMVISYPTMDANMNDWVSIEDNNYCFIQLPPNYSAAQMSALLPAFITRHIPPEHAGYKLQLQPLKEMHFDERLGNFNGRTFSKQMVTALTLIGMFLLIIACVNFINLSTANAVIRSKEVGVRKVLGGTRKQLVVQFFSETGAACIIAMIGAIIVSVIFLPFLNRLLEINLTAGSLFTPSTILFILLSLVIVTILSGFYPALILAGFNPINVLKGKLTSEAGKGITLRRGLVVFQFVIAQTLIIGTLVVVAQMNYFSNADMGFSKEAIVNASLPRDSASRTKYVRLRDELSSIPGVAELSFSTFTPAANGGWATDLRLASNNTKKADLIVNMKPADTGYFSLYNFKMAAGRVYYPSDTAGEFVVNETLVKALGFGTPQDAIGKQINVAGKLSPIVGVVKDFHMHSLKDPIDPVVMMSAKGSFGVANVRIKPGKTKQVLAGMEATWNKVFPDYVFEYDFIDQSIADYYKQEKQLSQLYKIFSGIAIFISCLGLYGLVSFMAQRKRKEIGIRKVLGASLGNILLLLSREFTLLIAVAFLIAAPVAWYFMHHWLEQYSFRIDIGLGFFIITLICSIMIAWLTVGYSAIKAAIANPVNSLRTE</sequence>
<evidence type="ECO:0000256" key="5">
    <source>
        <dbReference type="ARBA" id="ARBA00023136"/>
    </source>
</evidence>
<accession>A0ABV3Z977</accession>
<dbReference type="InterPro" id="IPR025857">
    <property type="entry name" value="MacB_PCD"/>
</dbReference>
<dbReference type="PANTHER" id="PTHR30572:SF18">
    <property type="entry name" value="ABC-TYPE MACROLIDE FAMILY EXPORT SYSTEM PERMEASE COMPONENT 2"/>
    <property type="match status" value="1"/>
</dbReference>
<name>A0ABV3Z977_9BACT</name>
<feature type="transmembrane region" description="Helical" evidence="6">
    <location>
        <begin position="353"/>
        <end position="382"/>
    </location>
</feature>
<feature type="transmembrane region" description="Helical" evidence="6">
    <location>
        <begin position="451"/>
        <end position="471"/>
    </location>
</feature>
<feature type="domain" description="ABC3 transporter permease C-terminal" evidence="7">
    <location>
        <begin position="699"/>
        <end position="812"/>
    </location>
</feature>
<feature type="transmembrane region" description="Helical" evidence="6">
    <location>
        <begin position="699"/>
        <end position="720"/>
    </location>
</feature>
<feature type="transmembrane region" description="Helical" evidence="6">
    <location>
        <begin position="402"/>
        <end position="430"/>
    </location>
</feature>
<keyword evidence="4 6" id="KW-1133">Transmembrane helix</keyword>
<dbReference type="InterPro" id="IPR003838">
    <property type="entry name" value="ABC3_permease_C"/>
</dbReference>
<gene>
    <name evidence="9" type="ORF">QTN47_02875</name>
</gene>
<dbReference type="InterPro" id="IPR050250">
    <property type="entry name" value="Macrolide_Exporter_MacB"/>
</dbReference>
<feature type="domain" description="MacB-like periplasmic core" evidence="8">
    <location>
        <begin position="462"/>
        <end position="654"/>
    </location>
</feature>
<comment type="caution">
    <text evidence="9">The sequence shown here is derived from an EMBL/GenBank/DDBJ whole genome shotgun (WGS) entry which is preliminary data.</text>
</comment>
<evidence type="ECO:0000256" key="1">
    <source>
        <dbReference type="ARBA" id="ARBA00004651"/>
    </source>
</evidence>
<dbReference type="Proteomes" id="UP001560573">
    <property type="component" value="Unassembled WGS sequence"/>
</dbReference>
<keyword evidence="3 6" id="KW-0812">Transmembrane</keyword>
<keyword evidence="5 6" id="KW-0472">Membrane</keyword>
<dbReference type="Pfam" id="PF02687">
    <property type="entry name" value="FtsX"/>
    <property type="match status" value="2"/>
</dbReference>
<feature type="transmembrane region" description="Helical" evidence="6">
    <location>
        <begin position="741"/>
        <end position="766"/>
    </location>
</feature>
<organism evidence="9 10">
    <name type="scientific">Danxiaibacter flavus</name>
    <dbReference type="NCBI Taxonomy" id="3049108"/>
    <lineage>
        <taxon>Bacteria</taxon>
        <taxon>Pseudomonadati</taxon>
        <taxon>Bacteroidota</taxon>
        <taxon>Chitinophagia</taxon>
        <taxon>Chitinophagales</taxon>
        <taxon>Chitinophagaceae</taxon>
        <taxon>Danxiaibacter</taxon>
    </lineage>
</organism>
<evidence type="ECO:0000256" key="4">
    <source>
        <dbReference type="ARBA" id="ARBA00022989"/>
    </source>
</evidence>
<feature type="domain" description="MacB-like periplasmic core" evidence="8">
    <location>
        <begin position="42"/>
        <end position="263"/>
    </location>
</feature>
<feature type="transmembrane region" description="Helical" evidence="6">
    <location>
        <begin position="306"/>
        <end position="328"/>
    </location>
</feature>
<evidence type="ECO:0000259" key="8">
    <source>
        <dbReference type="Pfam" id="PF12704"/>
    </source>
</evidence>
<keyword evidence="2" id="KW-1003">Cell membrane</keyword>